<dbReference type="GO" id="GO:0006412">
    <property type="term" value="P:translation"/>
    <property type="evidence" value="ECO:0007669"/>
    <property type="project" value="InterPro"/>
</dbReference>
<evidence type="ECO:0000313" key="2">
    <source>
        <dbReference type="Proteomes" id="UP000759131"/>
    </source>
</evidence>
<dbReference type="AlphaFoldDB" id="A0A7R9PV28"/>
<reference evidence="1" key="1">
    <citation type="submission" date="2020-11" db="EMBL/GenBank/DDBJ databases">
        <authorList>
            <person name="Tran Van P."/>
        </authorList>
    </citation>
    <scope>NUCLEOTIDE SEQUENCE</scope>
</reference>
<sequence>MDATGHVAGKLAAAVAKKLLEGYSITVVATENCIFTGPLYRHVETWYLVRLTEEDLPLQDLPHLKLFLSNLRVLKELCSQKHF</sequence>
<dbReference type="EMBL" id="CAJPIZ010000843">
    <property type="protein sequence ID" value="CAG2102377.1"/>
    <property type="molecule type" value="Genomic_DNA"/>
</dbReference>
<organism evidence="1">
    <name type="scientific">Medioppia subpectinata</name>
    <dbReference type="NCBI Taxonomy" id="1979941"/>
    <lineage>
        <taxon>Eukaryota</taxon>
        <taxon>Metazoa</taxon>
        <taxon>Ecdysozoa</taxon>
        <taxon>Arthropoda</taxon>
        <taxon>Chelicerata</taxon>
        <taxon>Arachnida</taxon>
        <taxon>Acari</taxon>
        <taxon>Acariformes</taxon>
        <taxon>Sarcoptiformes</taxon>
        <taxon>Oribatida</taxon>
        <taxon>Brachypylina</taxon>
        <taxon>Oppioidea</taxon>
        <taxon>Oppiidae</taxon>
        <taxon>Medioppia</taxon>
    </lineage>
</organism>
<name>A0A7R9PV28_9ACAR</name>
<protein>
    <submittedName>
        <fullName evidence="1">Uncharacterized protein</fullName>
    </submittedName>
</protein>
<gene>
    <name evidence="1" type="ORF">OSB1V03_LOCUS2416</name>
</gene>
<dbReference type="OrthoDB" id="1882297at2759"/>
<evidence type="ECO:0000313" key="1">
    <source>
        <dbReference type="EMBL" id="CAD7621947.1"/>
    </source>
</evidence>
<dbReference type="GO" id="GO:0005840">
    <property type="term" value="C:ribosome"/>
    <property type="evidence" value="ECO:0007669"/>
    <property type="project" value="InterPro"/>
</dbReference>
<dbReference type="InterPro" id="IPR036899">
    <property type="entry name" value="Ribosomal_uL13_sf"/>
</dbReference>
<dbReference type="Proteomes" id="UP000759131">
    <property type="component" value="Unassembled WGS sequence"/>
</dbReference>
<proteinExistence type="predicted"/>
<dbReference type="Gene3D" id="3.90.1180.10">
    <property type="entry name" value="Ribosomal protein L13"/>
    <property type="match status" value="1"/>
</dbReference>
<dbReference type="EMBL" id="OC855418">
    <property type="protein sequence ID" value="CAD7621947.1"/>
    <property type="molecule type" value="Genomic_DNA"/>
</dbReference>
<keyword evidence="2" id="KW-1185">Reference proteome</keyword>
<dbReference type="GO" id="GO:0003735">
    <property type="term" value="F:structural constituent of ribosome"/>
    <property type="evidence" value="ECO:0007669"/>
    <property type="project" value="InterPro"/>
</dbReference>
<dbReference type="SUPFAM" id="SSF52161">
    <property type="entry name" value="Ribosomal protein L13"/>
    <property type="match status" value="1"/>
</dbReference>
<accession>A0A7R9PV28</accession>